<keyword evidence="3" id="KW-1185">Reference proteome</keyword>
<reference evidence="3" key="1">
    <citation type="submission" date="2016-10" db="EMBL/GenBank/DDBJ databases">
        <authorList>
            <person name="Varghese N."/>
            <person name="Submissions S."/>
        </authorList>
    </citation>
    <scope>NUCLEOTIDE SEQUENCE [LARGE SCALE GENOMIC DNA]</scope>
    <source>
        <strain evidence="3">LMG 26416</strain>
    </source>
</reference>
<proteinExistence type="predicted"/>
<gene>
    <name evidence="2" type="ORF">SAMN05192542_102167</name>
</gene>
<dbReference type="Proteomes" id="UP000199120">
    <property type="component" value="Unassembled WGS sequence"/>
</dbReference>
<sequence length="408" mass="44111">MHNSDNVQPLTSCRHESDHCVADSQFDYPGSESGWQYQTLDSDNCFGAWRKRAESAETATPTAFLVCDDPHCMIGRDFVHPGHTHRPSMQWNADRAGAYRVDGEFALVRAAASGKLLIQLYVDDVREIEQTLDFPDTLRFSVTCHLAEGSFVRLVVGRAGIIDNNHCLFYARITRLGTDHGFDLMSRTIRKGRHGSWRVLELTLRDSLGYDVPARGLAELSHNLFVGESRPNVTAMQVARSVHAAHFAAHDQNFRLPRSFKIRRDNDGHAAATAGKHPGGPVTGSTDGAKAASAPAPTDASVPGAEAESLTSFTPEPHTLPGGLPVTEVVNSPVASPTHQNQTHNQPLIAGNQHVEDVEETPGGDAGRPTVVTATDLHTTRDGNPLAPPVHTDVPVSGQPNAKSNSDE</sequence>
<feature type="compositionally biased region" description="Polar residues" evidence="1">
    <location>
        <begin position="329"/>
        <end position="346"/>
    </location>
</feature>
<name>A0A1H7H879_9BURK</name>
<feature type="compositionally biased region" description="Low complexity" evidence="1">
    <location>
        <begin position="285"/>
        <end position="300"/>
    </location>
</feature>
<dbReference type="STRING" id="416943.SAMN05445871_0143"/>
<dbReference type="EMBL" id="FOAJ01000002">
    <property type="protein sequence ID" value="SEK46438.1"/>
    <property type="molecule type" value="Genomic_DNA"/>
</dbReference>
<protein>
    <submittedName>
        <fullName evidence="2">Uncharacterized protein</fullName>
    </submittedName>
</protein>
<evidence type="ECO:0000313" key="2">
    <source>
        <dbReference type="EMBL" id="SEK46438.1"/>
    </source>
</evidence>
<dbReference type="RefSeq" id="WP_143040628.1">
    <property type="nucleotide sequence ID" value="NZ_FNSR01000001.1"/>
</dbReference>
<accession>A0A1H7H879</accession>
<evidence type="ECO:0000313" key="3">
    <source>
        <dbReference type="Proteomes" id="UP000199120"/>
    </source>
</evidence>
<feature type="compositionally biased region" description="Polar residues" evidence="1">
    <location>
        <begin position="398"/>
        <end position="408"/>
    </location>
</feature>
<organism evidence="2 3">
    <name type="scientific">Paraburkholderia caballeronis</name>
    <dbReference type="NCBI Taxonomy" id="416943"/>
    <lineage>
        <taxon>Bacteria</taxon>
        <taxon>Pseudomonadati</taxon>
        <taxon>Pseudomonadota</taxon>
        <taxon>Betaproteobacteria</taxon>
        <taxon>Burkholderiales</taxon>
        <taxon>Burkholderiaceae</taxon>
        <taxon>Paraburkholderia</taxon>
    </lineage>
</organism>
<feature type="region of interest" description="Disordered" evidence="1">
    <location>
        <begin position="267"/>
        <end position="347"/>
    </location>
</feature>
<feature type="region of interest" description="Disordered" evidence="1">
    <location>
        <begin position="378"/>
        <end position="408"/>
    </location>
</feature>
<evidence type="ECO:0000256" key="1">
    <source>
        <dbReference type="SAM" id="MobiDB-lite"/>
    </source>
</evidence>
<dbReference type="AlphaFoldDB" id="A0A1H7H879"/>